<feature type="transmembrane region" description="Helical" evidence="2">
    <location>
        <begin position="38"/>
        <end position="60"/>
    </location>
</feature>
<dbReference type="RefSeq" id="WP_050670554.1">
    <property type="nucleotide sequence ID" value="NZ_LAIR01000002.1"/>
</dbReference>
<accession>A0A0L6CK33</accession>
<dbReference type="AlphaFoldDB" id="A0A0L6CK33"/>
<dbReference type="PANTHER" id="PTHR34179:SF1">
    <property type="entry name" value="TUMOR PROTEIN P53-INDUCIBLE PROTEIN 13"/>
    <property type="match status" value="1"/>
</dbReference>
<feature type="region of interest" description="Disordered" evidence="1">
    <location>
        <begin position="200"/>
        <end position="224"/>
    </location>
</feature>
<sequence>MSDENEPTTEQVGSARDDARAKLATMQKKQSRQQRRGGLVIGVVIAALVLALAGGGAWLIKRDKDQQSAGGDIGQIKTYNNLGREHVTTKVKYPQNPPVGGNHNAAWANCGVYDKVVPNEHAVHSLEHGAVWITYKPGALSTADLNRLKGKARSQDYILMSQDKTQSTPIVMTAWGKQMHLNSAKDPKIDSFLKDFVQGPQTQEPGASCSGAYDPNTGQTGGGM</sequence>
<evidence type="ECO:0008006" key="5">
    <source>
        <dbReference type="Google" id="ProtNLM"/>
    </source>
</evidence>
<keyword evidence="2" id="KW-1133">Transmembrane helix</keyword>
<evidence type="ECO:0000256" key="2">
    <source>
        <dbReference type="SAM" id="Phobius"/>
    </source>
</evidence>
<dbReference type="STRING" id="1631356.VV01_14840"/>
<dbReference type="GO" id="GO:0005737">
    <property type="term" value="C:cytoplasm"/>
    <property type="evidence" value="ECO:0007669"/>
    <property type="project" value="TreeGrafter"/>
</dbReference>
<dbReference type="OrthoDB" id="164831at2"/>
<organism evidence="3 4">
    <name type="scientific">Luteipulveratus halotolerans</name>
    <dbReference type="NCBI Taxonomy" id="1631356"/>
    <lineage>
        <taxon>Bacteria</taxon>
        <taxon>Bacillati</taxon>
        <taxon>Actinomycetota</taxon>
        <taxon>Actinomycetes</taxon>
        <taxon>Micrococcales</taxon>
        <taxon>Dermacoccaceae</taxon>
        <taxon>Luteipulveratus</taxon>
    </lineage>
</organism>
<evidence type="ECO:0000313" key="3">
    <source>
        <dbReference type="EMBL" id="KNX38137.1"/>
    </source>
</evidence>
<keyword evidence="2" id="KW-0472">Membrane</keyword>
<dbReference type="PANTHER" id="PTHR34179">
    <property type="entry name" value="TUMOR PROTEIN P53-INDUCIBLE PROTEIN 13"/>
    <property type="match status" value="1"/>
</dbReference>
<proteinExistence type="predicted"/>
<name>A0A0L6CK33_9MICO</name>
<reference evidence="4" key="1">
    <citation type="submission" date="2015-03" db="EMBL/GenBank/DDBJ databases">
        <title>Luteipulveratus halotolerans sp. nov., a novel actinobacterium (Dermacoccaceae) from Sarawak, Malaysia.</title>
        <authorList>
            <person name="Juboi H."/>
            <person name="Basik A."/>
            <person name="Shamsul S.S."/>
            <person name="Arnold P."/>
            <person name="Schmitt E.K."/>
            <person name="Sanglier J.-J."/>
            <person name="Yeo T."/>
        </authorList>
    </citation>
    <scope>NUCLEOTIDE SEQUENCE [LARGE SCALE GENOMIC DNA]</scope>
    <source>
        <strain evidence="4">C296001</strain>
    </source>
</reference>
<evidence type="ECO:0000256" key="1">
    <source>
        <dbReference type="SAM" id="MobiDB-lite"/>
    </source>
</evidence>
<dbReference type="Proteomes" id="UP000037397">
    <property type="component" value="Unassembled WGS sequence"/>
</dbReference>
<comment type="caution">
    <text evidence="3">The sequence shown here is derived from an EMBL/GenBank/DDBJ whole genome shotgun (WGS) entry which is preliminary data.</text>
</comment>
<protein>
    <recommendedName>
        <fullName evidence="5">DUF3105 domain-containing protein</fullName>
    </recommendedName>
</protein>
<dbReference type="InterPro" id="IPR021454">
    <property type="entry name" value="DUF3105"/>
</dbReference>
<keyword evidence="4" id="KW-1185">Reference proteome</keyword>
<evidence type="ECO:0000313" key="4">
    <source>
        <dbReference type="Proteomes" id="UP000037397"/>
    </source>
</evidence>
<gene>
    <name evidence="3" type="ORF">VV01_14840</name>
</gene>
<feature type="region of interest" description="Disordered" evidence="1">
    <location>
        <begin position="1"/>
        <end position="31"/>
    </location>
</feature>
<dbReference type="EMBL" id="LAIR01000002">
    <property type="protein sequence ID" value="KNX38137.1"/>
    <property type="molecule type" value="Genomic_DNA"/>
</dbReference>
<dbReference type="Pfam" id="PF11303">
    <property type="entry name" value="DUF3105"/>
    <property type="match status" value="1"/>
</dbReference>
<keyword evidence="2" id="KW-0812">Transmembrane</keyword>